<gene>
    <name evidence="1" type="ORF">E1286_17205</name>
</gene>
<dbReference type="EMBL" id="SMKQ01000045">
    <property type="protein sequence ID" value="TDD47520.1"/>
    <property type="molecule type" value="Genomic_DNA"/>
</dbReference>
<evidence type="ECO:0000313" key="1">
    <source>
        <dbReference type="EMBL" id="TDD47520.1"/>
    </source>
</evidence>
<reference evidence="1 2" key="1">
    <citation type="submission" date="2019-03" db="EMBL/GenBank/DDBJ databases">
        <title>Draft genome sequences of novel Actinobacteria.</title>
        <authorList>
            <person name="Sahin N."/>
            <person name="Ay H."/>
            <person name="Saygin H."/>
        </authorList>
    </citation>
    <scope>NUCLEOTIDE SEQUENCE [LARGE SCALE GENOMIC DNA]</scope>
    <source>
        <strain evidence="1 2">CH32</strain>
    </source>
</reference>
<comment type="caution">
    <text evidence="1">The sequence shown here is derived from an EMBL/GenBank/DDBJ whole genome shotgun (WGS) entry which is preliminary data.</text>
</comment>
<protein>
    <submittedName>
        <fullName evidence="1">Uncharacterized protein</fullName>
    </submittedName>
</protein>
<evidence type="ECO:0000313" key="2">
    <source>
        <dbReference type="Proteomes" id="UP000295302"/>
    </source>
</evidence>
<dbReference type="Proteomes" id="UP000295302">
    <property type="component" value="Unassembled WGS sequence"/>
</dbReference>
<dbReference type="OrthoDB" id="5145414at2"/>
<dbReference type="AlphaFoldDB" id="A0A4R4YS94"/>
<sequence>MKFKVSEHAVSVQDPCPYPDGITTTITIEVPSGKLLVTDDLRPIFDWDEGNLASYNSALGQAQAVELMAAIGCAYEPTSNCGLGLYRTGPDSYIIATPSYDEDENPSPPDSACLASICTELWAYSICCYSNWLSRGGDPAKPLQELDFVVRRVLDIENDSDFTRKLDRVVKS</sequence>
<name>A0A4R4YS94_9ACTN</name>
<dbReference type="RefSeq" id="WP_132613657.1">
    <property type="nucleotide sequence ID" value="NZ_SMKQ01000045.1"/>
</dbReference>
<proteinExistence type="predicted"/>
<accession>A0A4R4YS94</accession>
<keyword evidence="2" id="KW-1185">Reference proteome</keyword>
<organism evidence="1 2">
    <name type="scientific">Nonomuraea terrae</name>
    <dbReference type="NCBI Taxonomy" id="2530383"/>
    <lineage>
        <taxon>Bacteria</taxon>
        <taxon>Bacillati</taxon>
        <taxon>Actinomycetota</taxon>
        <taxon>Actinomycetes</taxon>
        <taxon>Streptosporangiales</taxon>
        <taxon>Streptosporangiaceae</taxon>
        <taxon>Nonomuraea</taxon>
    </lineage>
</organism>